<proteinExistence type="inferred from homology"/>
<dbReference type="SMART" id="SM00670">
    <property type="entry name" value="PINc"/>
    <property type="match status" value="1"/>
</dbReference>
<name>A0A6J2PL08_COTGO</name>
<dbReference type="InterPro" id="IPR002716">
    <property type="entry name" value="PIN_dom"/>
</dbReference>
<feature type="compositionally biased region" description="Polar residues" evidence="3">
    <location>
        <begin position="387"/>
        <end position="399"/>
    </location>
</feature>
<evidence type="ECO:0000313" key="5">
    <source>
        <dbReference type="Proteomes" id="UP000504630"/>
    </source>
</evidence>
<feature type="compositionally biased region" description="Basic and acidic residues" evidence="3">
    <location>
        <begin position="182"/>
        <end position="201"/>
    </location>
</feature>
<sequence>MKMSKKSKKRKRKKFSSSSDEDEKASKEQDVTKNYKSGKRKQDSKSQSCAAKQENCAYSSVKDVSQSPRHIKRPVYRRAETQAADQNPVKKEEESTKTKHVYVSFHGGKCSSKARNHTSGKDQTVSGSKTVQKECSKHSYNAGTSPQRTEKISKGSLDEKFSQRSPSKLKKHLTSPSLVSAEQKEQRKDVLKRTCRAEKPPRTGNYSNTIKTTEPSKTSPVSKDSAWKKRSEVFKKMCQRHQENKAKKSTCTESKTPSASTTKHSSTSSKHTTSVRSSNVVKNVTSVAEKVTSVSHKSSVAQQQRFVASFVPFNFKIPKKARPRPVDSTSVNNDADSTNRKPKHETECSDSGASGSNSKQQTVQQAHSCLDVTPSVSSEGQDKRSSSPDQLPTTSHTVTGSWNDQIQVVEELYLARSEKRLEVNVMQSYGELTCMDIDPPEEGVADTHCKQPPHQDLILVLDTNILLSHLDYVKKIRSHGLGALGFPIVLIPWVVLQELDSLKRGRGLTGSVAHLATPAISYIYNSLKNREPHLLGQSMQQATQSSYGLNAENNDDRVLQCCLQYQSLYPECAHILCTNDKNLCSKALLSGVKALCKSDLETEVGFHPLQNIKTSMLPHISPQVSSQRQSRSYAPVQPHSQERTGLSVEEKDIKREDKEKTKWDPSSVSELEGCLREVLSEVLEVEMKAAYEDLWLEIIYIKPPWSLLDVMQCLKKHWIAVFGHIVPRRKLQTVLNLINFFNSGRTANCSATSEALQEAKGLVEAFGKSSRRVPSAISIMDNIYNKLQPQWETPACDVVMNDDDDEDKQPMPAQVSHQEVWALFENIWSYVCQMSLEVFKAVGFDPHTMQSVQPVGGPPPPRDAVVCLHNLSSVVSQLLQIFSSVLSSAPGLEQVQTLLDIIHSNKIVDVDSRLTAKDLLDCFSQQDYREKLGVGGNQLMGLKEALDRCVGITGQHITFTTSPP</sequence>
<dbReference type="PANTHER" id="PTHR16161">
    <property type="entry name" value="TRANSCRIPTIONAL PROTEIN SWT1"/>
    <property type="match status" value="1"/>
</dbReference>
<evidence type="ECO:0000256" key="1">
    <source>
        <dbReference type="ARBA" id="ARBA00060839"/>
    </source>
</evidence>
<dbReference type="InterPro" id="IPR052626">
    <property type="entry name" value="SWT1_Regulator"/>
</dbReference>
<dbReference type="CTD" id="54823"/>
<feature type="compositionally biased region" description="Basic and acidic residues" evidence="3">
    <location>
        <begin position="648"/>
        <end position="662"/>
    </location>
</feature>
<feature type="compositionally biased region" description="Polar residues" evidence="3">
    <location>
        <begin position="349"/>
        <end position="367"/>
    </location>
</feature>
<dbReference type="Pfam" id="PF13638">
    <property type="entry name" value="PIN_4"/>
    <property type="match status" value="1"/>
</dbReference>
<dbReference type="GO" id="GO:0005634">
    <property type="term" value="C:nucleus"/>
    <property type="evidence" value="ECO:0007669"/>
    <property type="project" value="TreeGrafter"/>
</dbReference>
<feature type="region of interest" description="Disordered" evidence="3">
    <location>
        <begin position="1"/>
        <end position="282"/>
    </location>
</feature>
<gene>
    <name evidence="6" type="primary">swt1</name>
</gene>
<dbReference type="InParanoid" id="A0A6J2PL08"/>
<feature type="compositionally biased region" description="Polar residues" evidence="3">
    <location>
        <begin position="45"/>
        <end position="68"/>
    </location>
</feature>
<feature type="compositionally biased region" description="Polar residues" evidence="3">
    <location>
        <begin position="204"/>
        <end position="222"/>
    </location>
</feature>
<feature type="compositionally biased region" description="Basic residues" evidence="3">
    <location>
        <begin position="1"/>
        <end position="15"/>
    </location>
</feature>
<keyword evidence="5" id="KW-1185">Reference proteome</keyword>
<evidence type="ECO:0000313" key="6">
    <source>
        <dbReference type="RefSeq" id="XP_029286044.1"/>
    </source>
</evidence>
<evidence type="ECO:0000259" key="4">
    <source>
        <dbReference type="SMART" id="SM00670"/>
    </source>
</evidence>
<feature type="compositionally biased region" description="Basic and acidic residues" evidence="3">
    <location>
        <begin position="225"/>
        <end position="246"/>
    </location>
</feature>
<feature type="compositionally biased region" description="Basic and acidic residues" evidence="3">
    <location>
        <begin position="88"/>
        <end position="97"/>
    </location>
</feature>
<reference evidence="6" key="1">
    <citation type="submission" date="2025-08" db="UniProtKB">
        <authorList>
            <consortium name="RefSeq"/>
        </authorList>
    </citation>
    <scope>IDENTIFICATION</scope>
</reference>
<dbReference type="GeneID" id="115007361"/>
<feature type="domain" description="PIN" evidence="4">
    <location>
        <begin position="457"/>
        <end position="585"/>
    </location>
</feature>
<protein>
    <recommendedName>
        <fullName evidence="2">Transcriptional protein SWT1</fullName>
    </recommendedName>
</protein>
<dbReference type="OrthoDB" id="548295at2759"/>
<dbReference type="Proteomes" id="UP000504630">
    <property type="component" value="Chromosome 4"/>
</dbReference>
<feature type="compositionally biased region" description="Low complexity" evidence="3">
    <location>
        <begin position="254"/>
        <end position="278"/>
    </location>
</feature>
<evidence type="ECO:0000256" key="3">
    <source>
        <dbReference type="SAM" id="MobiDB-lite"/>
    </source>
</evidence>
<feature type="compositionally biased region" description="Polar residues" evidence="3">
    <location>
        <begin position="327"/>
        <end position="336"/>
    </location>
</feature>
<dbReference type="InterPro" id="IPR029060">
    <property type="entry name" value="PIN-like_dom_sf"/>
</dbReference>
<comment type="similarity">
    <text evidence="1">Belongs to the SWT1 family.</text>
</comment>
<feature type="compositionally biased region" description="Polar residues" evidence="3">
    <location>
        <begin position="121"/>
        <end position="130"/>
    </location>
</feature>
<dbReference type="PANTHER" id="PTHR16161:SF0">
    <property type="entry name" value="TRANSCRIPTIONAL PROTEIN SWT1"/>
    <property type="match status" value="1"/>
</dbReference>
<feature type="compositionally biased region" description="Basic and acidic residues" evidence="3">
    <location>
        <begin position="148"/>
        <end position="162"/>
    </location>
</feature>
<dbReference type="CDD" id="cd18727">
    <property type="entry name" value="PIN_Swt1-like"/>
    <property type="match status" value="1"/>
</dbReference>
<dbReference type="Gene3D" id="3.40.50.1010">
    <property type="entry name" value="5'-nuclease"/>
    <property type="match status" value="1"/>
</dbReference>
<feature type="compositionally biased region" description="Basic and acidic residues" evidence="3">
    <location>
        <begin position="24"/>
        <end position="33"/>
    </location>
</feature>
<dbReference type="KEGG" id="cgob:115007361"/>
<accession>A0A6J2PL08</accession>
<dbReference type="FunFam" id="3.40.50.1010:FF:000012">
    <property type="entry name" value="SWT1, RNA endoribonuclease homolog"/>
    <property type="match status" value="1"/>
</dbReference>
<feature type="compositionally biased region" description="Polar residues" evidence="3">
    <location>
        <begin position="138"/>
        <end position="147"/>
    </location>
</feature>
<dbReference type="SUPFAM" id="SSF88723">
    <property type="entry name" value="PIN domain-like"/>
    <property type="match status" value="1"/>
</dbReference>
<evidence type="ECO:0000256" key="2">
    <source>
        <dbReference type="ARBA" id="ARBA00074620"/>
    </source>
</evidence>
<dbReference type="RefSeq" id="XP_029286044.1">
    <property type="nucleotide sequence ID" value="XM_029430184.1"/>
</dbReference>
<feature type="region of interest" description="Disordered" evidence="3">
    <location>
        <begin position="628"/>
        <end position="662"/>
    </location>
</feature>
<organism evidence="5 6">
    <name type="scientific">Cottoperca gobio</name>
    <name type="common">Frogmouth</name>
    <name type="synonym">Aphritis gobio</name>
    <dbReference type="NCBI Taxonomy" id="56716"/>
    <lineage>
        <taxon>Eukaryota</taxon>
        <taxon>Metazoa</taxon>
        <taxon>Chordata</taxon>
        <taxon>Craniata</taxon>
        <taxon>Vertebrata</taxon>
        <taxon>Euteleostomi</taxon>
        <taxon>Actinopterygii</taxon>
        <taxon>Neopterygii</taxon>
        <taxon>Teleostei</taxon>
        <taxon>Neoteleostei</taxon>
        <taxon>Acanthomorphata</taxon>
        <taxon>Eupercaria</taxon>
        <taxon>Perciformes</taxon>
        <taxon>Notothenioidei</taxon>
        <taxon>Bovichtidae</taxon>
        <taxon>Cottoperca</taxon>
    </lineage>
</organism>
<feature type="region of interest" description="Disordered" evidence="3">
    <location>
        <begin position="319"/>
        <end position="399"/>
    </location>
</feature>
<dbReference type="AlphaFoldDB" id="A0A6J2PL08"/>